<keyword evidence="6" id="KW-0812">Transmembrane</keyword>
<keyword evidence="9" id="KW-1133">Transmembrane helix</keyword>
<dbReference type="PANTHER" id="PTHR23085:SF17">
    <property type="entry name" value="JUNCTOPHILIN-3-LIKE"/>
    <property type="match status" value="1"/>
</dbReference>
<dbReference type="GO" id="GO:0048167">
    <property type="term" value="P:regulation of synaptic plasticity"/>
    <property type="evidence" value="ECO:0007669"/>
    <property type="project" value="TreeGrafter"/>
</dbReference>
<sequence>AAAQRLPEEFALETLSNMRRMLFLSRDSQKLIVGSTIFEKTLLGHNYSTKNTVFSCSRSDPQGAPIDATVTEMYAGEWRTDQRTGFGIGRRSDGLHYAGEWVANKRHGYGCTTFPDGTKEEGKYKQNVLVSGKLPPYGHTLKTALMPGA</sequence>
<dbReference type="GO" id="GO:0030314">
    <property type="term" value="C:junctional membrane complex"/>
    <property type="evidence" value="ECO:0007669"/>
    <property type="project" value="InterPro"/>
</dbReference>
<evidence type="ECO:0000313" key="11">
    <source>
        <dbReference type="Ensembl" id="ENSNMLP00000020559.1"/>
    </source>
</evidence>
<dbReference type="AlphaFoldDB" id="A0A8C6TF31"/>
<evidence type="ECO:0000256" key="6">
    <source>
        <dbReference type="ARBA" id="ARBA00022692"/>
    </source>
</evidence>
<name>A0A8C6TF31_9GOBI</name>
<dbReference type="Proteomes" id="UP000694523">
    <property type="component" value="Unplaced"/>
</dbReference>
<accession>A0A8C6TF31</accession>
<dbReference type="GO" id="GO:0005789">
    <property type="term" value="C:endoplasmic reticulum membrane"/>
    <property type="evidence" value="ECO:0007669"/>
    <property type="project" value="UniProtKB-SubCell"/>
</dbReference>
<keyword evidence="7" id="KW-0677">Repeat</keyword>
<dbReference type="InterPro" id="IPR017191">
    <property type="entry name" value="Junctophilin"/>
</dbReference>
<evidence type="ECO:0000256" key="4">
    <source>
        <dbReference type="ARBA" id="ARBA00008599"/>
    </source>
</evidence>
<dbReference type="InterPro" id="IPR003409">
    <property type="entry name" value="MORN"/>
</dbReference>
<dbReference type="Pfam" id="PF02493">
    <property type="entry name" value="MORN"/>
    <property type="match status" value="2"/>
</dbReference>
<keyword evidence="8" id="KW-0256">Endoplasmic reticulum</keyword>
<dbReference type="GO" id="GO:0005886">
    <property type="term" value="C:plasma membrane"/>
    <property type="evidence" value="ECO:0007669"/>
    <property type="project" value="UniProtKB-SubCell"/>
</dbReference>
<dbReference type="FunFam" id="2.20.110.10:FF:000001">
    <property type="entry name" value="Junctophilin"/>
    <property type="match status" value="1"/>
</dbReference>
<evidence type="ECO:0000256" key="3">
    <source>
        <dbReference type="ARBA" id="ARBA00004236"/>
    </source>
</evidence>
<protein>
    <recommendedName>
        <fullName evidence="13">MORN repeat-containing protein</fullName>
    </recommendedName>
</protein>
<evidence type="ECO:0000256" key="2">
    <source>
        <dbReference type="ARBA" id="ARBA00004184"/>
    </source>
</evidence>
<evidence type="ECO:0000256" key="5">
    <source>
        <dbReference type="ARBA" id="ARBA00022475"/>
    </source>
</evidence>
<keyword evidence="10" id="KW-0472">Membrane</keyword>
<evidence type="ECO:0000256" key="7">
    <source>
        <dbReference type="ARBA" id="ARBA00022737"/>
    </source>
</evidence>
<reference evidence="11" key="1">
    <citation type="submission" date="2025-08" db="UniProtKB">
        <authorList>
            <consortium name="Ensembl"/>
        </authorList>
    </citation>
    <scope>IDENTIFICATION</scope>
</reference>
<evidence type="ECO:0000256" key="8">
    <source>
        <dbReference type="ARBA" id="ARBA00022824"/>
    </source>
</evidence>
<evidence type="ECO:0008006" key="13">
    <source>
        <dbReference type="Google" id="ProtNLM"/>
    </source>
</evidence>
<keyword evidence="12" id="KW-1185">Reference proteome</keyword>
<comment type="subcellular location">
    <subcellularLocation>
        <location evidence="3">Cell membrane</location>
    </subcellularLocation>
    <subcellularLocation>
        <location evidence="2">Endomembrane system</location>
        <topology evidence="2">Peripheral membrane protein</topology>
    </subcellularLocation>
    <subcellularLocation>
        <location evidence="1">Endoplasmic reticulum membrane</location>
        <topology evidence="1">Single-pass type IV membrane protein</topology>
    </subcellularLocation>
</comment>
<dbReference type="Gene3D" id="2.20.110.10">
    <property type="entry name" value="Histone H3 K4-specific methyltransferase SET7/9 N-terminal domain"/>
    <property type="match status" value="1"/>
</dbReference>
<dbReference type="SUPFAM" id="SSF82185">
    <property type="entry name" value="Histone H3 K4-specific methyltransferase SET7/9 N-terminal domain"/>
    <property type="match status" value="1"/>
</dbReference>
<dbReference type="SMART" id="SM00698">
    <property type="entry name" value="MORN"/>
    <property type="match status" value="2"/>
</dbReference>
<evidence type="ECO:0000256" key="1">
    <source>
        <dbReference type="ARBA" id="ARBA00004163"/>
    </source>
</evidence>
<keyword evidence="5" id="KW-1003">Cell membrane</keyword>
<organism evidence="11 12">
    <name type="scientific">Neogobius melanostomus</name>
    <name type="common">round goby</name>
    <dbReference type="NCBI Taxonomy" id="47308"/>
    <lineage>
        <taxon>Eukaryota</taxon>
        <taxon>Metazoa</taxon>
        <taxon>Chordata</taxon>
        <taxon>Craniata</taxon>
        <taxon>Vertebrata</taxon>
        <taxon>Euteleostomi</taxon>
        <taxon>Actinopterygii</taxon>
        <taxon>Neopterygii</taxon>
        <taxon>Teleostei</taxon>
        <taxon>Neoteleostei</taxon>
        <taxon>Acanthomorphata</taxon>
        <taxon>Gobiaria</taxon>
        <taxon>Gobiiformes</taxon>
        <taxon>Gobioidei</taxon>
        <taxon>Gobiidae</taxon>
        <taxon>Benthophilinae</taxon>
        <taxon>Neogobiini</taxon>
        <taxon>Neogobius</taxon>
    </lineage>
</organism>
<evidence type="ECO:0000256" key="10">
    <source>
        <dbReference type="ARBA" id="ARBA00023136"/>
    </source>
</evidence>
<comment type="similarity">
    <text evidence="4">Belongs to the junctophilin family.</text>
</comment>
<reference evidence="11" key="2">
    <citation type="submission" date="2025-09" db="UniProtKB">
        <authorList>
            <consortium name="Ensembl"/>
        </authorList>
    </citation>
    <scope>IDENTIFICATION</scope>
</reference>
<proteinExistence type="inferred from homology"/>
<dbReference type="Ensembl" id="ENSNMLT00000023067.1">
    <property type="protein sequence ID" value="ENSNMLP00000020559.1"/>
    <property type="gene ID" value="ENSNMLG00000013417.1"/>
</dbReference>
<evidence type="ECO:0000256" key="9">
    <source>
        <dbReference type="ARBA" id="ARBA00022989"/>
    </source>
</evidence>
<evidence type="ECO:0000313" key="12">
    <source>
        <dbReference type="Proteomes" id="UP000694523"/>
    </source>
</evidence>
<dbReference type="PANTHER" id="PTHR23085">
    <property type="entry name" value="GH28348P"/>
    <property type="match status" value="1"/>
</dbReference>